<evidence type="ECO:0000259" key="1">
    <source>
        <dbReference type="Pfam" id="PF00809"/>
    </source>
</evidence>
<dbReference type="SUPFAM" id="SSF51717">
    <property type="entry name" value="Dihydropteroate synthetase-like"/>
    <property type="match status" value="1"/>
</dbReference>
<comment type="caution">
    <text evidence="2">The sequence shown here is derived from an EMBL/GenBank/DDBJ whole genome shotgun (WGS) entry which is preliminary data.</text>
</comment>
<dbReference type="GO" id="GO:0046654">
    <property type="term" value="P:tetrahydrofolate biosynthetic process"/>
    <property type="evidence" value="ECO:0007669"/>
    <property type="project" value="TreeGrafter"/>
</dbReference>
<evidence type="ECO:0000313" key="2">
    <source>
        <dbReference type="EMBL" id="GFZ10928.1"/>
    </source>
</evidence>
<keyword evidence="3" id="KW-1185">Reference proteome</keyword>
<dbReference type="InterPro" id="IPR045031">
    <property type="entry name" value="DHP_synth-like"/>
</dbReference>
<reference evidence="2 3" key="1">
    <citation type="submission" date="2019-07" db="EMBL/GenBank/DDBJ databases">
        <title>De Novo Assembly of kiwifruit Actinidia rufa.</title>
        <authorList>
            <person name="Sugita-Konishi S."/>
            <person name="Sato K."/>
            <person name="Mori E."/>
            <person name="Abe Y."/>
            <person name="Kisaki G."/>
            <person name="Hamano K."/>
            <person name="Suezawa K."/>
            <person name="Otani M."/>
            <person name="Fukuda T."/>
            <person name="Manabe T."/>
            <person name="Gomi K."/>
            <person name="Tabuchi M."/>
            <person name="Akimitsu K."/>
            <person name="Kataoka I."/>
        </authorList>
    </citation>
    <scope>NUCLEOTIDE SEQUENCE [LARGE SCALE GENOMIC DNA]</scope>
    <source>
        <strain evidence="3">cv. Fuchu</strain>
    </source>
</reference>
<dbReference type="InterPro" id="IPR011005">
    <property type="entry name" value="Dihydropteroate_synth-like_sf"/>
</dbReference>
<keyword evidence="2" id="KW-0418">Kinase</keyword>
<name>A0A7J0GJK8_9ERIC</name>
<dbReference type="InterPro" id="IPR000489">
    <property type="entry name" value="Pterin-binding_dom"/>
</dbReference>
<protein>
    <submittedName>
        <fullName evidence="2">Dihydropterin pyrophosphokinase</fullName>
    </submittedName>
</protein>
<dbReference type="Pfam" id="PF00809">
    <property type="entry name" value="Pterin_bind"/>
    <property type="match status" value="1"/>
</dbReference>
<sequence>MWWQWHFDQPLFLNSAVRGVTKLGPHELLGVLKKIKKDLGCTAGIRIICDNDTVACWLALSGHSGGLFEPWEKLGCDSLIGKDVLRRVLPVGNRLWDWSSRTSIMGIFNLTSDSFIDLSAQSTQPMASSISVEEELDRLIPVLKAVDKMPEVEGKLLSVDTFYSEVDSEAVSKGIARKCLGLSHATIMIGPSRKRFLRDVCARPAAVERDTATVASVTAGVLGGANIGRVHNIRDNLDAVKLCDAMLKRRSVATIRKC</sequence>
<organism evidence="2 3">
    <name type="scientific">Actinidia rufa</name>
    <dbReference type="NCBI Taxonomy" id="165716"/>
    <lineage>
        <taxon>Eukaryota</taxon>
        <taxon>Viridiplantae</taxon>
        <taxon>Streptophyta</taxon>
        <taxon>Embryophyta</taxon>
        <taxon>Tracheophyta</taxon>
        <taxon>Spermatophyta</taxon>
        <taxon>Magnoliopsida</taxon>
        <taxon>eudicotyledons</taxon>
        <taxon>Gunneridae</taxon>
        <taxon>Pentapetalae</taxon>
        <taxon>asterids</taxon>
        <taxon>Ericales</taxon>
        <taxon>Actinidiaceae</taxon>
        <taxon>Actinidia</taxon>
    </lineage>
</organism>
<feature type="domain" description="Pterin-binding" evidence="1">
    <location>
        <begin position="115"/>
        <end position="174"/>
    </location>
</feature>
<keyword evidence="2" id="KW-0808">Transferase</keyword>
<dbReference type="AlphaFoldDB" id="A0A7J0GJK8"/>
<dbReference type="GO" id="GO:0016301">
    <property type="term" value="F:kinase activity"/>
    <property type="evidence" value="ECO:0007669"/>
    <property type="project" value="UniProtKB-KW"/>
</dbReference>
<dbReference type="PANTHER" id="PTHR20941:SF1">
    <property type="entry name" value="FOLIC ACID SYNTHESIS PROTEIN FOL1"/>
    <property type="match status" value="1"/>
</dbReference>
<accession>A0A7J0GJK8</accession>
<evidence type="ECO:0000313" key="3">
    <source>
        <dbReference type="Proteomes" id="UP000585474"/>
    </source>
</evidence>
<dbReference type="PANTHER" id="PTHR20941">
    <property type="entry name" value="FOLATE SYNTHESIS PROTEINS"/>
    <property type="match status" value="1"/>
</dbReference>
<gene>
    <name evidence="2" type="ORF">Acr_22g0003260</name>
</gene>
<dbReference type="Proteomes" id="UP000585474">
    <property type="component" value="Unassembled WGS sequence"/>
</dbReference>
<dbReference type="GO" id="GO:0004156">
    <property type="term" value="F:dihydropteroate synthase activity"/>
    <property type="evidence" value="ECO:0007669"/>
    <property type="project" value="TreeGrafter"/>
</dbReference>
<dbReference type="Gene3D" id="3.20.20.20">
    <property type="entry name" value="Dihydropteroate synthase-like"/>
    <property type="match status" value="2"/>
</dbReference>
<proteinExistence type="predicted"/>
<dbReference type="OrthoDB" id="615426at2759"/>
<dbReference type="EMBL" id="BJWL01000022">
    <property type="protein sequence ID" value="GFZ10928.1"/>
    <property type="molecule type" value="Genomic_DNA"/>
</dbReference>